<organism evidence="2 3">
    <name type="scientific">Ancylobacter novellus</name>
    <name type="common">Thiobacillus novellus</name>
    <dbReference type="NCBI Taxonomy" id="921"/>
    <lineage>
        <taxon>Bacteria</taxon>
        <taxon>Pseudomonadati</taxon>
        <taxon>Pseudomonadota</taxon>
        <taxon>Alphaproteobacteria</taxon>
        <taxon>Hyphomicrobiales</taxon>
        <taxon>Xanthobacteraceae</taxon>
        <taxon>Ancylobacter</taxon>
    </lineage>
</organism>
<accession>A0A2W5KJB1</accession>
<dbReference type="InterPro" id="IPR023393">
    <property type="entry name" value="START-like_dom_sf"/>
</dbReference>
<sequence>MRILTPTLAAASILLAASSAMAAEVTETATFDAGPKKVWKAAGPGFCGIGKFHPAIEKCDLSNGKKTRTLMLKGGGTIVENQLSWDPKTTSYSYEITESPLPVENYKATFKVEKTGKKQSTVTWTATFDPKGASEDEAKKTISGIFTAGLDALKSKL</sequence>
<evidence type="ECO:0000313" key="2">
    <source>
        <dbReference type="EMBL" id="PZQ17012.1"/>
    </source>
</evidence>
<protein>
    <submittedName>
        <fullName evidence="2">SRPBCC family protein</fullName>
    </submittedName>
</protein>
<evidence type="ECO:0000313" key="3">
    <source>
        <dbReference type="Proteomes" id="UP000249577"/>
    </source>
</evidence>
<dbReference type="PANTHER" id="PTHR39332">
    <property type="entry name" value="BLL4707 PROTEIN"/>
    <property type="match status" value="1"/>
</dbReference>
<keyword evidence="1" id="KW-0732">Signal</keyword>
<dbReference type="Gene3D" id="3.30.530.20">
    <property type="match status" value="1"/>
</dbReference>
<dbReference type="Pfam" id="PF10604">
    <property type="entry name" value="Polyketide_cyc2"/>
    <property type="match status" value="1"/>
</dbReference>
<dbReference type="AlphaFoldDB" id="A0A2W5KJB1"/>
<dbReference type="EMBL" id="QFPN01000003">
    <property type="protein sequence ID" value="PZQ17012.1"/>
    <property type="molecule type" value="Genomic_DNA"/>
</dbReference>
<proteinExistence type="predicted"/>
<dbReference type="CDD" id="cd07821">
    <property type="entry name" value="PYR_PYL_RCAR_like"/>
    <property type="match status" value="1"/>
</dbReference>
<dbReference type="SUPFAM" id="SSF55961">
    <property type="entry name" value="Bet v1-like"/>
    <property type="match status" value="1"/>
</dbReference>
<gene>
    <name evidence="2" type="ORF">DI565_06390</name>
</gene>
<feature type="chain" id="PRO_5015898982" evidence="1">
    <location>
        <begin position="23"/>
        <end position="157"/>
    </location>
</feature>
<dbReference type="PANTHER" id="PTHR39332:SF7">
    <property type="entry name" value="SRPBCC FAMILY PROTEIN"/>
    <property type="match status" value="1"/>
</dbReference>
<comment type="caution">
    <text evidence="2">The sequence shown here is derived from an EMBL/GenBank/DDBJ whole genome shotgun (WGS) entry which is preliminary data.</text>
</comment>
<name>A0A2W5KJB1_ANCNO</name>
<evidence type="ECO:0000256" key="1">
    <source>
        <dbReference type="SAM" id="SignalP"/>
    </source>
</evidence>
<reference evidence="2 3" key="1">
    <citation type="submission" date="2017-08" db="EMBL/GenBank/DDBJ databases">
        <title>Infants hospitalized years apart are colonized by the same room-sourced microbial strains.</title>
        <authorList>
            <person name="Brooks B."/>
            <person name="Olm M.R."/>
            <person name="Firek B.A."/>
            <person name="Baker R."/>
            <person name="Thomas B.C."/>
            <person name="Morowitz M.J."/>
            <person name="Banfield J.F."/>
        </authorList>
    </citation>
    <scope>NUCLEOTIDE SEQUENCE [LARGE SCALE GENOMIC DNA]</scope>
    <source>
        <strain evidence="2">S2_005_003_R2_43</strain>
    </source>
</reference>
<dbReference type="Proteomes" id="UP000249577">
    <property type="component" value="Unassembled WGS sequence"/>
</dbReference>
<dbReference type="InterPro" id="IPR019587">
    <property type="entry name" value="Polyketide_cyclase/dehydratase"/>
</dbReference>
<feature type="signal peptide" evidence="1">
    <location>
        <begin position="1"/>
        <end position="22"/>
    </location>
</feature>